<accession>A0ABV9E5U3</accession>
<feature type="compositionally biased region" description="Pro residues" evidence="1">
    <location>
        <begin position="1"/>
        <end position="20"/>
    </location>
</feature>
<proteinExistence type="predicted"/>
<feature type="region of interest" description="Disordered" evidence="1">
    <location>
        <begin position="102"/>
        <end position="125"/>
    </location>
</feature>
<dbReference type="Pfam" id="PF11303">
    <property type="entry name" value="DUF3105"/>
    <property type="match status" value="1"/>
</dbReference>
<dbReference type="Proteomes" id="UP001595923">
    <property type="component" value="Unassembled WGS sequence"/>
</dbReference>
<feature type="region of interest" description="Disordered" evidence="1">
    <location>
        <begin position="223"/>
        <end position="243"/>
    </location>
</feature>
<keyword evidence="2" id="KW-1133">Transmembrane helix</keyword>
<evidence type="ECO:0000256" key="1">
    <source>
        <dbReference type="SAM" id="MobiDB-lite"/>
    </source>
</evidence>
<comment type="caution">
    <text evidence="3">The sequence shown here is derived from an EMBL/GenBank/DDBJ whole genome shotgun (WGS) entry which is preliminary data.</text>
</comment>
<dbReference type="InterPro" id="IPR021454">
    <property type="entry name" value="DUF3105"/>
</dbReference>
<feature type="compositionally biased region" description="Pro residues" evidence="1">
    <location>
        <begin position="27"/>
        <end position="40"/>
    </location>
</feature>
<organism evidence="3 4">
    <name type="scientific">Nocardiopsis mangrovi</name>
    <dbReference type="NCBI Taxonomy" id="1179818"/>
    <lineage>
        <taxon>Bacteria</taxon>
        <taxon>Bacillati</taxon>
        <taxon>Actinomycetota</taxon>
        <taxon>Actinomycetes</taxon>
        <taxon>Streptosporangiales</taxon>
        <taxon>Nocardiopsidaceae</taxon>
        <taxon>Nocardiopsis</taxon>
    </lineage>
</organism>
<keyword evidence="2" id="KW-0472">Membrane</keyword>
<feature type="transmembrane region" description="Helical" evidence="2">
    <location>
        <begin position="47"/>
        <end position="74"/>
    </location>
</feature>
<keyword evidence="2" id="KW-0812">Transmembrane</keyword>
<protein>
    <submittedName>
        <fullName evidence="3">DUF3105 domain-containing protein</fullName>
    </submittedName>
</protein>
<sequence>MANPPQPPGPGAPGPWPQQPPAHGHQAPPPFPGAPPYGPPPRRRNSVLPWIVGGVVLASLVLLGGGGAAAYYYVYVREPVMTRPPSVVPDAYAEPGDIDGVQTFSGLSADHTDDPVDYPQHPPAGGPHASEWLNCGVYDAEVPAENAVHSLEHGAVWIAHDPGLPAADLERVRGLHSAGSYLIVSPIDGLPGPVVLSAWGKQLVLESADDPRIDAFLSTYEQGAQTPEPGAPCSGMVGEPVTG</sequence>
<dbReference type="EMBL" id="JBHSFQ010000055">
    <property type="protein sequence ID" value="MFC4565959.1"/>
    <property type="molecule type" value="Genomic_DNA"/>
</dbReference>
<name>A0ABV9E5U3_9ACTN</name>
<gene>
    <name evidence="3" type="ORF">ACFO4E_29245</name>
</gene>
<feature type="region of interest" description="Disordered" evidence="1">
    <location>
        <begin position="1"/>
        <end position="40"/>
    </location>
</feature>
<dbReference type="RefSeq" id="WP_378580419.1">
    <property type="nucleotide sequence ID" value="NZ_JBHSFQ010000055.1"/>
</dbReference>
<keyword evidence="4" id="KW-1185">Reference proteome</keyword>
<evidence type="ECO:0000256" key="2">
    <source>
        <dbReference type="SAM" id="Phobius"/>
    </source>
</evidence>
<reference evidence="4" key="1">
    <citation type="journal article" date="2019" name="Int. J. Syst. Evol. Microbiol.">
        <title>The Global Catalogue of Microorganisms (GCM) 10K type strain sequencing project: providing services to taxonomists for standard genome sequencing and annotation.</title>
        <authorList>
            <consortium name="The Broad Institute Genomics Platform"/>
            <consortium name="The Broad Institute Genome Sequencing Center for Infectious Disease"/>
            <person name="Wu L."/>
            <person name="Ma J."/>
        </authorList>
    </citation>
    <scope>NUCLEOTIDE SEQUENCE [LARGE SCALE GENOMIC DNA]</scope>
    <source>
        <strain evidence="4">XZYJ18</strain>
    </source>
</reference>
<evidence type="ECO:0000313" key="3">
    <source>
        <dbReference type="EMBL" id="MFC4565959.1"/>
    </source>
</evidence>
<evidence type="ECO:0000313" key="4">
    <source>
        <dbReference type="Proteomes" id="UP001595923"/>
    </source>
</evidence>